<name>A0A9D1UUD1_9MICC</name>
<keyword evidence="4 8" id="KW-0812">Transmembrane</keyword>
<evidence type="ECO:0000256" key="3">
    <source>
        <dbReference type="ARBA" id="ARBA00022475"/>
    </source>
</evidence>
<evidence type="ECO:0000256" key="6">
    <source>
        <dbReference type="ARBA" id="ARBA00023136"/>
    </source>
</evidence>
<feature type="transmembrane region" description="Helical" evidence="8">
    <location>
        <begin position="401"/>
        <end position="425"/>
    </location>
</feature>
<keyword evidence="2" id="KW-0813">Transport</keyword>
<comment type="caution">
    <text evidence="9">The sequence shown here is derived from an EMBL/GenBank/DDBJ whole genome shotgun (WGS) entry which is preliminary data.</text>
</comment>
<dbReference type="InterPro" id="IPR011701">
    <property type="entry name" value="MFS"/>
</dbReference>
<dbReference type="PANTHER" id="PTHR23517">
    <property type="entry name" value="RESISTANCE PROTEIN MDTM, PUTATIVE-RELATED-RELATED"/>
    <property type="match status" value="1"/>
</dbReference>
<evidence type="ECO:0000313" key="9">
    <source>
        <dbReference type="EMBL" id="HIX00556.1"/>
    </source>
</evidence>
<protein>
    <submittedName>
        <fullName evidence="9">MFS transporter</fullName>
    </submittedName>
</protein>
<feature type="transmembrane region" description="Helical" evidence="8">
    <location>
        <begin position="284"/>
        <end position="305"/>
    </location>
</feature>
<evidence type="ECO:0000256" key="8">
    <source>
        <dbReference type="SAM" id="Phobius"/>
    </source>
</evidence>
<dbReference type="Proteomes" id="UP000824151">
    <property type="component" value="Unassembled WGS sequence"/>
</dbReference>
<feature type="transmembrane region" description="Helical" evidence="8">
    <location>
        <begin position="154"/>
        <end position="172"/>
    </location>
</feature>
<evidence type="ECO:0000256" key="2">
    <source>
        <dbReference type="ARBA" id="ARBA00022448"/>
    </source>
</evidence>
<dbReference type="AlphaFoldDB" id="A0A9D1UUD1"/>
<keyword evidence="5 8" id="KW-1133">Transmembrane helix</keyword>
<dbReference type="GO" id="GO:0005886">
    <property type="term" value="C:plasma membrane"/>
    <property type="evidence" value="ECO:0007669"/>
    <property type="project" value="UniProtKB-SubCell"/>
</dbReference>
<reference evidence="9" key="2">
    <citation type="submission" date="2021-04" db="EMBL/GenBank/DDBJ databases">
        <authorList>
            <person name="Gilroy R."/>
        </authorList>
    </citation>
    <scope>NUCLEOTIDE SEQUENCE</scope>
    <source>
        <strain evidence="9">ChiHejej3B27-3195</strain>
    </source>
</reference>
<dbReference type="PANTHER" id="PTHR23517:SF13">
    <property type="entry name" value="MAJOR FACILITATOR SUPERFAMILY MFS_1"/>
    <property type="match status" value="1"/>
</dbReference>
<feature type="transmembrane region" description="Helical" evidence="8">
    <location>
        <begin position="92"/>
        <end position="109"/>
    </location>
</feature>
<feature type="compositionally biased region" description="Low complexity" evidence="7">
    <location>
        <begin position="214"/>
        <end position="225"/>
    </location>
</feature>
<keyword evidence="6 8" id="KW-0472">Membrane</keyword>
<dbReference type="GO" id="GO:0022857">
    <property type="term" value="F:transmembrane transporter activity"/>
    <property type="evidence" value="ECO:0007669"/>
    <property type="project" value="InterPro"/>
</dbReference>
<feature type="transmembrane region" description="Helical" evidence="8">
    <location>
        <begin position="377"/>
        <end position="395"/>
    </location>
</feature>
<feature type="region of interest" description="Disordered" evidence="7">
    <location>
        <begin position="214"/>
        <end position="243"/>
    </location>
</feature>
<proteinExistence type="predicted"/>
<accession>A0A9D1UUD1</accession>
<feature type="transmembrane region" description="Helical" evidence="8">
    <location>
        <begin position="346"/>
        <end position="365"/>
    </location>
</feature>
<feature type="transmembrane region" description="Helical" evidence="8">
    <location>
        <begin position="251"/>
        <end position="272"/>
    </location>
</feature>
<dbReference type="Pfam" id="PF07690">
    <property type="entry name" value="MFS_1"/>
    <property type="match status" value="1"/>
</dbReference>
<comment type="subcellular location">
    <subcellularLocation>
        <location evidence="1">Cell membrane</location>
        <topology evidence="1">Multi-pass membrane protein</topology>
    </subcellularLocation>
</comment>
<evidence type="ECO:0000313" key="10">
    <source>
        <dbReference type="Proteomes" id="UP000824151"/>
    </source>
</evidence>
<feature type="transmembrane region" description="Helical" evidence="8">
    <location>
        <begin position="178"/>
        <end position="200"/>
    </location>
</feature>
<gene>
    <name evidence="9" type="ORF">H9871_10490</name>
</gene>
<evidence type="ECO:0000256" key="4">
    <source>
        <dbReference type="ARBA" id="ARBA00022692"/>
    </source>
</evidence>
<dbReference type="SUPFAM" id="SSF103473">
    <property type="entry name" value="MFS general substrate transporter"/>
    <property type="match status" value="1"/>
</dbReference>
<evidence type="ECO:0000256" key="7">
    <source>
        <dbReference type="SAM" id="MobiDB-lite"/>
    </source>
</evidence>
<feature type="transmembrane region" description="Helical" evidence="8">
    <location>
        <begin position="121"/>
        <end position="142"/>
    </location>
</feature>
<dbReference type="InterPro" id="IPR036259">
    <property type="entry name" value="MFS_trans_sf"/>
</dbReference>
<feature type="transmembrane region" description="Helical" evidence="8">
    <location>
        <begin position="27"/>
        <end position="48"/>
    </location>
</feature>
<dbReference type="EMBL" id="DXGD01000386">
    <property type="protein sequence ID" value="HIX00556.1"/>
    <property type="molecule type" value="Genomic_DNA"/>
</dbReference>
<keyword evidence="3" id="KW-1003">Cell membrane</keyword>
<dbReference type="Gene3D" id="1.20.1250.20">
    <property type="entry name" value="MFS general substrate transporter like domains"/>
    <property type="match status" value="1"/>
</dbReference>
<reference evidence="9" key="1">
    <citation type="journal article" date="2021" name="PeerJ">
        <title>Extensive microbial diversity within the chicken gut microbiome revealed by metagenomics and culture.</title>
        <authorList>
            <person name="Gilroy R."/>
            <person name="Ravi A."/>
            <person name="Getino M."/>
            <person name="Pursley I."/>
            <person name="Horton D.L."/>
            <person name="Alikhan N.F."/>
            <person name="Baker D."/>
            <person name="Gharbi K."/>
            <person name="Hall N."/>
            <person name="Watson M."/>
            <person name="Adriaenssens E.M."/>
            <person name="Foster-Nyarko E."/>
            <person name="Jarju S."/>
            <person name="Secka A."/>
            <person name="Antonio M."/>
            <person name="Oren A."/>
            <person name="Chaudhuri R.R."/>
            <person name="La Ragione R."/>
            <person name="Hildebrand F."/>
            <person name="Pallen M.J."/>
        </authorList>
    </citation>
    <scope>NUCLEOTIDE SEQUENCE</scope>
    <source>
        <strain evidence="9">ChiHejej3B27-3195</strain>
    </source>
</reference>
<evidence type="ECO:0000256" key="1">
    <source>
        <dbReference type="ARBA" id="ARBA00004651"/>
    </source>
</evidence>
<organism evidence="9 10">
    <name type="scientific">Candidatus Nesterenkonia stercoripullorum</name>
    <dbReference type="NCBI Taxonomy" id="2838701"/>
    <lineage>
        <taxon>Bacteria</taxon>
        <taxon>Bacillati</taxon>
        <taxon>Actinomycetota</taxon>
        <taxon>Actinomycetes</taxon>
        <taxon>Micrococcales</taxon>
        <taxon>Micrococcaceae</taxon>
        <taxon>Nesterenkonia</taxon>
    </lineage>
</organism>
<sequence>MSVAHTSAPFTGTAAPPPAAVRPAIRAALAGLALFTLLVSANLATPLFPLLEVRLGFGPVGTTIAFSSYVLSLIAGLVIFTRFADVTNRRTVLVTSLLIAAFATAWLAYAPSLLWFSLGRALQGVAIACATGIASGALRALCSGGPPVASRLTLVASAGGVAMGPIVGGALSQAGDPVATPFTIVAIMLVLLVPAIILAAPYWACEPPEPAPAAAAQPAAAPAPDAGRRPRVGPDAQVGPGTQAGRQTRTFWHAAAMGFLSFTVFGFCLSLAPSFFSATLGVDSRAAIGMLAAITLVTSALAQLLPLHGAWRFPGGLLLLMISMGVLAWGGAIGSAALVIGACAAAGIGQGIAFATAFGAATAAVSPAQHGSTVTKIYIVTYLGSAIPVLALGGLTEALGISQAVSLFAVVTAAGCGALLAAYLLKRRAGSEHRPAH</sequence>
<feature type="transmembrane region" description="Helical" evidence="8">
    <location>
        <begin position="60"/>
        <end position="80"/>
    </location>
</feature>
<dbReference type="InterPro" id="IPR050171">
    <property type="entry name" value="MFS_Transporters"/>
</dbReference>
<feature type="transmembrane region" description="Helical" evidence="8">
    <location>
        <begin position="317"/>
        <end position="340"/>
    </location>
</feature>
<evidence type="ECO:0000256" key="5">
    <source>
        <dbReference type="ARBA" id="ARBA00022989"/>
    </source>
</evidence>